<evidence type="ECO:0000256" key="8">
    <source>
        <dbReference type="ARBA" id="ARBA00023154"/>
    </source>
</evidence>
<keyword evidence="7 13" id="KW-0520">NAD</keyword>
<feature type="domain" description="Dihydrodipicolinate reductase C-terminal" evidence="15">
    <location>
        <begin position="112"/>
        <end position="249"/>
    </location>
</feature>
<dbReference type="GO" id="GO:0008839">
    <property type="term" value="F:4-hydroxy-tetrahydrodipicolinate reductase"/>
    <property type="evidence" value="ECO:0007669"/>
    <property type="project" value="UniProtKB-UniRule"/>
</dbReference>
<keyword evidence="17" id="KW-1185">Reference proteome</keyword>
<organism evidence="16 17">
    <name type="scientific">Asticcacaulis biprosthecium C19</name>
    <dbReference type="NCBI Taxonomy" id="715226"/>
    <lineage>
        <taxon>Bacteria</taxon>
        <taxon>Pseudomonadati</taxon>
        <taxon>Pseudomonadota</taxon>
        <taxon>Alphaproteobacteria</taxon>
        <taxon>Caulobacterales</taxon>
        <taxon>Caulobacteraceae</taxon>
        <taxon>Asticcacaulis</taxon>
    </lineage>
</organism>
<evidence type="ECO:0000256" key="3">
    <source>
        <dbReference type="ARBA" id="ARBA00022605"/>
    </source>
</evidence>
<dbReference type="UniPathway" id="UPA00034">
    <property type="reaction ID" value="UER00018"/>
</dbReference>
<feature type="domain" description="Dihydrodipicolinate reductase N-terminal" evidence="14">
    <location>
        <begin position="7"/>
        <end position="109"/>
    </location>
</feature>
<comment type="similarity">
    <text evidence="1 13">Belongs to the DapB family.</text>
</comment>
<feature type="binding site" evidence="13">
    <location>
        <position position="38"/>
    </location>
    <ligand>
        <name>NADP(+)</name>
        <dbReference type="ChEBI" id="CHEBI:58349"/>
    </ligand>
</feature>
<dbReference type="RefSeq" id="WP_006271252.1">
    <property type="nucleotide sequence ID" value="NZ_GL883077.1"/>
</dbReference>
<evidence type="ECO:0000256" key="9">
    <source>
        <dbReference type="ARBA" id="ARBA00037922"/>
    </source>
</evidence>
<dbReference type="GO" id="GO:0050661">
    <property type="term" value="F:NADP binding"/>
    <property type="evidence" value="ECO:0007669"/>
    <property type="project" value="UniProtKB-UniRule"/>
</dbReference>
<evidence type="ECO:0000259" key="15">
    <source>
        <dbReference type="Pfam" id="PF05173"/>
    </source>
</evidence>
<comment type="subunit">
    <text evidence="13">Homotetramer.</text>
</comment>
<feature type="binding site" evidence="13">
    <location>
        <begin position="82"/>
        <end position="84"/>
    </location>
    <ligand>
        <name>NAD(+)</name>
        <dbReference type="ChEBI" id="CHEBI:57540"/>
    </ligand>
</feature>
<dbReference type="Gene3D" id="3.30.360.10">
    <property type="entry name" value="Dihydrodipicolinate Reductase, domain 2"/>
    <property type="match status" value="1"/>
</dbReference>
<keyword evidence="5 13" id="KW-0220">Diaminopimelate biosynthesis</keyword>
<evidence type="ECO:0000256" key="7">
    <source>
        <dbReference type="ARBA" id="ARBA00023027"/>
    </source>
</evidence>
<comment type="subcellular location">
    <subcellularLocation>
        <location evidence="13">Cytoplasm</location>
    </subcellularLocation>
</comment>
<keyword evidence="3 13" id="KW-0028">Amino-acid biosynthesis</keyword>
<dbReference type="NCBIfam" id="TIGR00036">
    <property type="entry name" value="dapB"/>
    <property type="match status" value="1"/>
</dbReference>
<protein>
    <recommendedName>
        <fullName evidence="10 13">4-hydroxy-tetrahydrodipicolinate reductase</fullName>
        <shortName evidence="13">HTPA reductase</shortName>
        <ecNumber evidence="10 13">1.17.1.8</ecNumber>
    </recommendedName>
</protein>
<evidence type="ECO:0000259" key="14">
    <source>
        <dbReference type="Pfam" id="PF01113"/>
    </source>
</evidence>
<comment type="pathway">
    <text evidence="9 13">Amino-acid biosynthesis; L-lysine biosynthesis via DAP pathway; (S)-tetrahydrodipicolinate from L-aspartate: step 4/4.</text>
</comment>
<feature type="binding site" evidence="13">
    <location>
        <begin position="106"/>
        <end position="109"/>
    </location>
    <ligand>
        <name>NAD(+)</name>
        <dbReference type="ChEBI" id="CHEBI:57540"/>
    </ligand>
</feature>
<dbReference type="Gene3D" id="3.40.50.720">
    <property type="entry name" value="NAD(P)-binding Rossmann-like Domain"/>
    <property type="match status" value="1"/>
</dbReference>
<evidence type="ECO:0000313" key="17">
    <source>
        <dbReference type="Proteomes" id="UP000006512"/>
    </source>
</evidence>
<evidence type="ECO:0000256" key="12">
    <source>
        <dbReference type="ARBA" id="ARBA00049396"/>
    </source>
</evidence>
<feature type="active site" description="Proton donor/acceptor" evidence="13">
    <location>
        <position position="140"/>
    </location>
</feature>
<dbReference type="eggNOG" id="COG0289">
    <property type="taxonomic scope" value="Bacteria"/>
</dbReference>
<dbReference type="Pfam" id="PF05173">
    <property type="entry name" value="DapB_C"/>
    <property type="match status" value="1"/>
</dbReference>
<reference evidence="17" key="1">
    <citation type="submission" date="2011-03" db="EMBL/GenBank/DDBJ databases">
        <title>Draft genome sequence of Brevundimonas diminuta.</title>
        <authorList>
            <person name="Brown P.J.B."/>
            <person name="Buechlein A."/>
            <person name="Hemmerich C."/>
            <person name="Brun Y.V."/>
        </authorList>
    </citation>
    <scope>NUCLEOTIDE SEQUENCE [LARGE SCALE GENOMIC DNA]</scope>
    <source>
        <strain evidence="17">C19</strain>
    </source>
</reference>
<dbReference type="GO" id="GO:0009089">
    <property type="term" value="P:lysine biosynthetic process via diaminopimelate"/>
    <property type="evidence" value="ECO:0007669"/>
    <property type="project" value="UniProtKB-UniRule"/>
</dbReference>
<dbReference type="SUPFAM" id="SSF51735">
    <property type="entry name" value="NAD(P)-binding Rossmann-fold domains"/>
    <property type="match status" value="1"/>
</dbReference>
<keyword evidence="4 13" id="KW-0521">NADP</keyword>
<feature type="binding site" evidence="13">
    <location>
        <position position="37"/>
    </location>
    <ligand>
        <name>NAD(+)</name>
        <dbReference type="ChEBI" id="CHEBI:57540"/>
    </ligand>
</feature>
<comment type="catalytic activity">
    <reaction evidence="12 13">
        <text>(S)-2,3,4,5-tetrahydrodipicolinate + NAD(+) + H2O = (2S,4S)-4-hydroxy-2,3,4,5-tetrahydrodipicolinate + NADH + H(+)</text>
        <dbReference type="Rhea" id="RHEA:35323"/>
        <dbReference type="ChEBI" id="CHEBI:15377"/>
        <dbReference type="ChEBI" id="CHEBI:15378"/>
        <dbReference type="ChEBI" id="CHEBI:16845"/>
        <dbReference type="ChEBI" id="CHEBI:57540"/>
        <dbReference type="ChEBI" id="CHEBI:57945"/>
        <dbReference type="ChEBI" id="CHEBI:67139"/>
        <dbReference type="EC" id="1.17.1.8"/>
    </reaction>
</comment>
<dbReference type="AlphaFoldDB" id="F4QK55"/>
<evidence type="ECO:0000313" key="16">
    <source>
        <dbReference type="EMBL" id="EGF92082.1"/>
    </source>
</evidence>
<dbReference type="CDD" id="cd02274">
    <property type="entry name" value="DHDPR_N"/>
    <property type="match status" value="1"/>
</dbReference>
<feature type="binding site" evidence="13">
    <location>
        <begin position="12"/>
        <end position="17"/>
    </location>
    <ligand>
        <name>NAD(+)</name>
        <dbReference type="ChEBI" id="CHEBI:57540"/>
    </ligand>
</feature>
<dbReference type="STRING" id="715226.ABI_05150"/>
<dbReference type="SUPFAM" id="SSF55347">
    <property type="entry name" value="Glyceraldehyde-3-phosphate dehydrogenase-like, C-terminal domain"/>
    <property type="match status" value="1"/>
</dbReference>
<dbReference type="InterPro" id="IPR000846">
    <property type="entry name" value="DapB_N"/>
</dbReference>
<evidence type="ECO:0000256" key="5">
    <source>
        <dbReference type="ARBA" id="ARBA00022915"/>
    </source>
</evidence>
<dbReference type="OrthoDB" id="9790352at2"/>
<evidence type="ECO:0000256" key="11">
    <source>
        <dbReference type="ARBA" id="ARBA00049080"/>
    </source>
</evidence>
<evidence type="ECO:0000256" key="10">
    <source>
        <dbReference type="ARBA" id="ARBA00038983"/>
    </source>
</evidence>
<dbReference type="PROSITE" id="PS01298">
    <property type="entry name" value="DAPB"/>
    <property type="match status" value="1"/>
</dbReference>
<dbReference type="EMBL" id="GL883077">
    <property type="protein sequence ID" value="EGF92082.1"/>
    <property type="molecule type" value="Genomic_DNA"/>
</dbReference>
<accession>F4QK55</accession>
<comment type="catalytic activity">
    <reaction evidence="11 13">
        <text>(S)-2,3,4,5-tetrahydrodipicolinate + NADP(+) + H2O = (2S,4S)-4-hydroxy-2,3,4,5-tetrahydrodipicolinate + NADPH + H(+)</text>
        <dbReference type="Rhea" id="RHEA:35331"/>
        <dbReference type="ChEBI" id="CHEBI:15377"/>
        <dbReference type="ChEBI" id="CHEBI:15378"/>
        <dbReference type="ChEBI" id="CHEBI:16845"/>
        <dbReference type="ChEBI" id="CHEBI:57783"/>
        <dbReference type="ChEBI" id="CHEBI:58349"/>
        <dbReference type="ChEBI" id="CHEBI:67139"/>
        <dbReference type="EC" id="1.17.1.8"/>
    </reaction>
</comment>
<dbReference type="PIRSF" id="PIRSF000161">
    <property type="entry name" value="DHPR"/>
    <property type="match status" value="1"/>
</dbReference>
<keyword evidence="8 13" id="KW-0457">Lysine biosynthesis</keyword>
<dbReference type="GO" id="GO:0051287">
    <property type="term" value="F:NAD binding"/>
    <property type="evidence" value="ECO:0007669"/>
    <property type="project" value="UniProtKB-UniRule"/>
</dbReference>
<dbReference type="GO" id="GO:0005829">
    <property type="term" value="C:cytosol"/>
    <property type="evidence" value="ECO:0007669"/>
    <property type="project" value="TreeGrafter"/>
</dbReference>
<comment type="caution">
    <text evidence="13">Was originally thought to be a dihydrodipicolinate reductase (DHDPR), catalyzing the conversion of dihydrodipicolinate to tetrahydrodipicolinate. However, it was shown in E.coli that the substrate of the enzymatic reaction is not dihydrodipicolinate (DHDP) but in fact (2S,4S)-4-hydroxy-2,3,4,5-tetrahydrodipicolinic acid (HTPA), the product released by the DapA-catalyzed reaction.</text>
</comment>
<evidence type="ECO:0000256" key="13">
    <source>
        <dbReference type="HAMAP-Rule" id="MF_00102"/>
    </source>
</evidence>
<evidence type="ECO:0000256" key="1">
    <source>
        <dbReference type="ARBA" id="ARBA00006642"/>
    </source>
</evidence>
<dbReference type="InterPro" id="IPR023940">
    <property type="entry name" value="DHDPR_bac"/>
</dbReference>
<comment type="function">
    <text evidence="13">Catalyzes the conversion of 4-hydroxy-tetrahydrodipicolinate (HTPA) to tetrahydrodipicolinate.</text>
</comment>
<name>F4QK55_9CAUL</name>
<evidence type="ECO:0000256" key="2">
    <source>
        <dbReference type="ARBA" id="ARBA00022490"/>
    </source>
</evidence>
<dbReference type="GO" id="GO:0016726">
    <property type="term" value="F:oxidoreductase activity, acting on CH or CH2 groups, NAD or NADP as acceptor"/>
    <property type="evidence" value="ECO:0007669"/>
    <property type="project" value="UniProtKB-UniRule"/>
</dbReference>
<dbReference type="InterPro" id="IPR022664">
    <property type="entry name" value="DapB_N_CS"/>
</dbReference>
<dbReference type="HOGENOM" id="CLU_047479_2_1_5"/>
<sequence>MAAPATRFAVNGYKGRMGQAVIKVLDETKHTMSAKYEKGDMFDLTRTDAVIDFSTPEASLSLLEACAGEGLARPRPLVHVIGSTGFTPEQRDELIRFADEVVIIQSGNFSLGVNLLMGLLKQAAARLAAEDWDIEIVEAHHRRKVDAPSGTALMLGEAAAYGRNVRLDEVKVAARDGITGARRAGDIGFSVIRGGGIVGEHSAVLASEDEILTLSHSARDRTLFARGAIQAALWGRTQKAGFYDMQDVLGL</sequence>
<dbReference type="PANTHER" id="PTHR20836:SF0">
    <property type="entry name" value="4-HYDROXY-TETRAHYDRODIPICOLINATE REDUCTASE 1, CHLOROPLASTIC-RELATED"/>
    <property type="match status" value="1"/>
</dbReference>
<dbReference type="HAMAP" id="MF_00102">
    <property type="entry name" value="DapB"/>
    <property type="match status" value="1"/>
</dbReference>
<proteinExistence type="inferred from homology"/>
<keyword evidence="2 13" id="KW-0963">Cytoplasm</keyword>
<dbReference type="GO" id="GO:0019877">
    <property type="term" value="P:diaminopimelate biosynthetic process"/>
    <property type="evidence" value="ECO:0007669"/>
    <property type="project" value="UniProtKB-UniRule"/>
</dbReference>
<dbReference type="Proteomes" id="UP000006512">
    <property type="component" value="Unassembled WGS sequence"/>
</dbReference>
<evidence type="ECO:0000256" key="4">
    <source>
        <dbReference type="ARBA" id="ARBA00022857"/>
    </source>
</evidence>
<feature type="binding site" evidence="13">
    <location>
        <position position="141"/>
    </location>
    <ligand>
        <name>(S)-2,3,4,5-tetrahydrodipicolinate</name>
        <dbReference type="ChEBI" id="CHEBI:16845"/>
    </ligand>
</feature>
<feature type="binding site" evidence="13">
    <location>
        <begin position="150"/>
        <end position="151"/>
    </location>
    <ligand>
        <name>(S)-2,3,4,5-tetrahydrodipicolinate</name>
        <dbReference type="ChEBI" id="CHEBI:16845"/>
    </ligand>
</feature>
<dbReference type="Pfam" id="PF01113">
    <property type="entry name" value="DapB_N"/>
    <property type="match status" value="1"/>
</dbReference>
<dbReference type="EC" id="1.17.1.8" evidence="10 13"/>
<dbReference type="InterPro" id="IPR022663">
    <property type="entry name" value="DapB_C"/>
</dbReference>
<gene>
    <name evidence="13 16" type="primary">dapB</name>
    <name evidence="16" type="ORF">ABI_05150</name>
</gene>
<dbReference type="InterPro" id="IPR036291">
    <property type="entry name" value="NAD(P)-bd_dom_sf"/>
</dbReference>
<feature type="active site" description="Proton donor" evidence="13">
    <location>
        <position position="144"/>
    </location>
</feature>
<keyword evidence="6 13" id="KW-0560">Oxidoreductase</keyword>
<evidence type="ECO:0000256" key="6">
    <source>
        <dbReference type="ARBA" id="ARBA00023002"/>
    </source>
</evidence>
<dbReference type="PANTHER" id="PTHR20836">
    <property type="entry name" value="DIHYDRODIPICOLINATE REDUCTASE"/>
    <property type="match status" value="1"/>
</dbReference>